<dbReference type="PROSITE" id="PS50977">
    <property type="entry name" value="HTH_TETR_2"/>
    <property type="match status" value="1"/>
</dbReference>
<dbReference type="Proteomes" id="UP000469346">
    <property type="component" value="Unassembled WGS sequence"/>
</dbReference>
<evidence type="ECO:0000313" key="5">
    <source>
        <dbReference type="Proteomes" id="UP000469346"/>
    </source>
</evidence>
<keyword evidence="1 2" id="KW-0238">DNA-binding</keyword>
<keyword evidence="5" id="KW-1185">Reference proteome</keyword>
<dbReference type="PROSITE" id="PS01081">
    <property type="entry name" value="HTH_TETR_1"/>
    <property type="match status" value="1"/>
</dbReference>
<sequence length="205" mass="22518">MAAPSRSRTDILEAAVPLFARDGYNGVSMRRLAETAGLTPAALYHHFPDKEALYLAAVRHAFEGKARELAAPLDLDIPPRRRLRAFLRRFAEVTAADPDFRRLVHREILEGDEARLRLLAERVFGGLFARIMALAGELAPGFDPHLLAVSLVALVAHHYETAPLRAFLPGARPEHDDPAVVARHVGRLLLGGIAPPDAPERLRTA</sequence>
<dbReference type="EMBL" id="JAAGRR010000040">
    <property type="protein sequence ID" value="NDY42202.1"/>
    <property type="molecule type" value="Genomic_DNA"/>
</dbReference>
<dbReference type="Pfam" id="PF00440">
    <property type="entry name" value="TetR_N"/>
    <property type="match status" value="1"/>
</dbReference>
<name>A0A6N9TLP3_DISTH</name>
<dbReference type="InterPro" id="IPR036271">
    <property type="entry name" value="Tet_transcr_reg_TetR-rel_C_sf"/>
</dbReference>
<evidence type="ECO:0000259" key="3">
    <source>
        <dbReference type="PROSITE" id="PS50977"/>
    </source>
</evidence>
<evidence type="ECO:0000256" key="1">
    <source>
        <dbReference type="ARBA" id="ARBA00023125"/>
    </source>
</evidence>
<dbReference type="SUPFAM" id="SSF48498">
    <property type="entry name" value="Tetracyclin repressor-like, C-terminal domain"/>
    <property type="match status" value="1"/>
</dbReference>
<dbReference type="GO" id="GO:0000976">
    <property type="term" value="F:transcription cis-regulatory region binding"/>
    <property type="evidence" value="ECO:0007669"/>
    <property type="project" value="TreeGrafter"/>
</dbReference>
<organism evidence="4 5">
    <name type="scientific">Dissulfurirhabdus thermomarina</name>
    <dbReference type="NCBI Taxonomy" id="1765737"/>
    <lineage>
        <taxon>Bacteria</taxon>
        <taxon>Deltaproteobacteria</taxon>
        <taxon>Dissulfurirhabdaceae</taxon>
        <taxon>Dissulfurirhabdus</taxon>
    </lineage>
</organism>
<dbReference type="PRINTS" id="PR00455">
    <property type="entry name" value="HTHTETR"/>
</dbReference>
<dbReference type="InterPro" id="IPR001647">
    <property type="entry name" value="HTH_TetR"/>
</dbReference>
<feature type="DNA-binding region" description="H-T-H motif" evidence="2">
    <location>
        <begin position="28"/>
        <end position="47"/>
    </location>
</feature>
<comment type="caution">
    <text evidence="4">The sequence shown here is derived from an EMBL/GenBank/DDBJ whole genome shotgun (WGS) entry which is preliminary data.</text>
</comment>
<dbReference type="InterPro" id="IPR050109">
    <property type="entry name" value="HTH-type_TetR-like_transc_reg"/>
</dbReference>
<proteinExistence type="predicted"/>
<dbReference type="AlphaFoldDB" id="A0A6N9TLP3"/>
<dbReference type="Gene3D" id="1.10.357.10">
    <property type="entry name" value="Tetracycline Repressor, domain 2"/>
    <property type="match status" value="1"/>
</dbReference>
<accession>A0A6N9TLP3</accession>
<protein>
    <submittedName>
        <fullName evidence="4">TetR/AcrR family transcriptional regulator</fullName>
    </submittedName>
</protein>
<dbReference type="RefSeq" id="WP_163298345.1">
    <property type="nucleotide sequence ID" value="NZ_JAAGRR010000040.1"/>
</dbReference>
<dbReference type="GO" id="GO:0003700">
    <property type="term" value="F:DNA-binding transcription factor activity"/>
    <property type="evidence" value="ECO:0007669"/>
    <property type="project" value="TreeGrafter"/>
</dbReference>
<evidence type="ECO:0000313" key="4">
    <source>
        <dbReference type="EMBL" id="NDY42202.1"/>
    </source>
</evidence>
<dbReference type="InterPro" id="IPR009057">
    <property type="entry name" value="Homeodomain-like_sf"/>
</dbReference>
<dbReference type="PANTHER" id="PTHR30055:SF146">
    <property type="entry name" value="HTH-TYPE TRANSCRIPTIONAL DUAL REGULATOR CECR"/>
    <property type="match status" value="1"/>
</dbReference>
<dbReference type="SUPFAM" id="SSF46689">
    <property type="entry name" value="Homeodomain-like"/>
    <property type="match status" value="1"/>
</dbReference>
<feature type="domain" description="HTH tetR-type" evidence="3">
    <location>
        <begin position="5"/>
        <end position="65"/>
    </location>
</feature>
<dbReference type="PANTHER" id="PTHR30055">
    <property type="entry name" value="HTH-TYPE TRANSCRIPTIONAL REGULATOR RUTR"/>
    <property type="match status" value="1"/>
</dbReference>
<dbReference type="InterPro" id="IPR023772">
    <property type="entry name" value="DNA-bd_HTH_TetR-type_CS"/>
</dbReference>
<gene>
    <name evidence="4" type="ORF">G3N55_04995</name>
</gene>
<evidence type="ECO:0000256" key="2">
    <source>
        <dbReference type="PROSITE-ProRule" id="PRU00335"/>
    </source>
</evidence>
<reference evidence="4 5" key="1">
    <citation type="submission" date="2020-02" db="EMBL/GenBank/DDBJ databases">
        <title>Comparative genomics of sulfur disproportionating microorganisms.</title>
        <authorList>
            <person name="Ward L.M."/>
            <person name="Bertran E."/>
            <person name="Johnston D.T."/>
        </authorList>
    </citation>
    <scope>NUCLEOTIDE SEQUENCE [LARGE SCALE GENOMIC DNA]</scope>
    <source>
        <strain evidence="4 5">DSM 100025</strain>
    </source>
</reference>